<organism evidence="3 4">
    <name type="scientific">Brevibacterium samyangense</name>
    <dbReference type="NCBI Taxonomy" id="366888"/>
    <lineage>
        <taxon>Bacteria</taxon>
        <taxon>Bacillati</taxon>
        <taxon>Actinomycetota</taxon>
        <taxon>Actinomycetes</taxon>
        <taxon>Micrococcales</taxon>
        <taxon>Brevibacteriaceae</taxon>
        <taxon>Brevibacterium</taxon>
    </lineage>
</organism>
<dbReference type="InterPro" id="IPR032330">
    <property type="entry name" value="EF-G-binding_C"/>
</dbReference>
<comment type="caution">
    <text evidence="3">The sequence shown here is derived from an EMBL/GenBank/DDBJ whole genome shotgun (WGS) entry which is preliminary data.</text>
</comment>
<feature type="domain" description="Elongation factor G-binding protein C-terminal treble-clef zinc-finger" evidence="2">
    <location>
        <begin position="52"/>
        <end position="204"/>
    </location>
</feature>
<gene>
    <name evidence="3" type="ORF">GCM10009755_10790</name>
</gene>
<accession>A0ABP5ERZ7</accession>
<feature type="compositionally biased region" description="Basic and acidic residues" evidence="1">
    <location>
        <begin position="21"/>
        <end position="36"/>
    </location>
</feature>
<reference evidence="4" key="1">
    <citation type="journal article" date="2019" name="Int. J. Syst. Evol. Microbiol.">
        <title>The Global Catalogue of Microorganisms (GCM) 10K type strain sequencing project: providing services to taxonomists for standard genome sequencing and annotation.</title>
        <authorList>
            <consortium name="The Broad Institute Genomics Platform"/>
            <consortium name="The Broad Institute Genome Sequencing Center for Infectious Disease"/>
            <person name="Wu L."/>
            <person name="Ma J."/>
        </authorList>
    </citation>
    <scope>NUCLEOTIDE SEQUENCE [LARGE SCALE GENOMIC DNA]</scope>
    <source>
        <strain evidence="4">JCM 14546</strain>
    </source>
</reference>
<evidence type="ECO:0000313" key="4">
    <source>
        <dbReference type="Proteomes" id="UP001500755"/>
    </source>
</evidence>
<dbReference type="Pfam" id="PF16571">
    <property type="entry name" value="FBP_C"/>
    <property type="match status" value="1"/>
</dbReference>
<evidence type="ECO:0000259" key="2">
    <source>
        <dbReference type="Pfam" id="PF16571"/>
    </source>
</evidence>
<dbReference type="EMBL" id="BAAANO010000009">
    <property type="protein sequence ID" value="GAA2003563.1"/>
    <property type="molecule type" value="Genomic_DNA"/>
</dbReference>
<feature type="region of interest" description="Disordered" evidence="1">
    <location>
        <begin position="1"/>
        <end position="36"/>
    </location>
</feature>
<evidence type="ECO:0000256" key="1">
    <source>
        <dbReference type="SAM" id="MobiDB-lite"/>
    </source>
</evidence>
<proteinExistence type="predicted"/>
<name>A0ABP5ERZ7_9MICO</name>
<protein>
    <submittedName>
        <fullName evidence="3">FBP domain-containing protein</fullName>
    </submittedName>
</protein>
<keyword evidence="4" id="KW-1185">Reference proteome</keyword>
<evidence type="ECO:0000313" key="3">
    <source>
        <dbReference type="EMBL" id="GAA2003563.1"/>
    </source>
</evidence>
<sequence length="208" mass="23603">MHRFVRPAPTSARSPQHSAFRRQDPALVRHHDRAASRDQHRRMLMQELTLTQLQKSFVNASRREAGLIKPPFDPDTFDWESHDFVGWADAKIPQRSYVFVPVDGEVRGVILRAVPPSRSHRSAVCAWCEDVIAVQGIRMFTAKRAGDAGRRGNTVGTLVHELFDCSAHARREPTGWEGRDDPEAFVAKRVEKLRANAEGFVRRVMDGK</sequence>
<dbReference type="Proteomes" id="UP001500755">
    <property type="component" value="Unassembled WGS sequence"/>
</dbReference>